<dbReference type="EMBL" id="JASPKY010000148">
    <property type="protein sequence ID" value="KAK9730392.1"/>
    <property type="molecule type" value="Genomic_DNA"/>
</dbReference>
<organism evidence="2 3">
    <name type="scientific">Popillia japonica</name>
    <name type="common">Japanese beetle</name>
    <dbReference type="NCBI Taxonomy" id="7064"/>
    <lineage>
        <taxon>Eukaryota</taxon>
        <taxon>Metazoa</taxon>
        <taxon>Ecdysozoa</taxon>
        <taxon>Arthropoda</taxon>
        <taxon>Hexapoda</taxon>
        <taxon>Insecta</taxon>
        <taxon>Pterygota</taxon>
        <taxon>Neoptera</taxon>
        <taxon>Endopterygota</taxon>
        <taxon>Coleoptera</taxon>
        <taxon>Polyphaga</taxon>
        <taxon>Scarabaeiformia</taxon>
        <taxon>Scarabaeidae</taxon>
        <taxon>Rutelinae</taxon>
        <taxon>Popillia</taxon>
    </lineage>
</organism>
<proteinExistence type="predicted"/>
<sequence>MRSWKPSEEGVNSGNIYRLKNLTIDEKLEAFRGRCKFRQYLPSKPAKPGENLTIDEKLEAFRGRCKFRQYLPSKPAKCEIKIFALVDAKLFYIYNLEIYTGKQPVPRNAKLFYIYNLEIYTGKQPVPRNRATNQLM</sequence>
<dbReference type="Pfam" id="PF13843">
    <property type="entry name" value="DDE_Tnp_1_7"/>
    <property type="match status" value="1"/>
</dbReference>
<dbReference type="PANTHER" id="PTHR46599:SF6">
    <property type="entry name" value="DUAL SPECIFICITY PHOSPHATASE 26"/>
    <property type="match status" value="1"/>
</dbReference>
<feature type="domain" description="PiggyBac transposable element-derived protein" evidence="1">
    <location>
        <begin position="47"/>
        <end position="109"/>
    </location>
</feature>
<comment type="caution">
    <text evidence="2">The sequence shown here is derived from an EMBL/GenBank/DDBJ whole genome shotgun (WGS) entry which is preliminary data.</text>
</comment>
<evidence type="ECO:0000313" key="3">
    <source>
        <dbReference type="Proteomes" id="UP001458880"/>
    </source>
</evidence>
<accession>A0AAW1L6I5</accession>
<name>A0AAW1L6I5_POPJA</name>
<dbReference type="Proteomes" id="UP001458880">
    <property type="component" value="Unassembled WGS sequence"/>
</dbReference>
<evidence type="ECO:0000259" key="1">
    <source>
        <dbReference type="Pfam" id="PF13843"/>
    </source>
</evidence>
<dbReference type="PANTHER" id="PTHR46599">
    <property type="entry name" value="PIGGYBAC TRANSPOSABLE ELEMENT-DERIVED PROTEIN 4"/>
    <property type="match status" value="1"/>
</dbReference>
<dbReference type="AlphaFoldDB" id="A0AAW1L6I5"/>
<gene>
    <name evidence="2" type="ORF">QE152_g15260</name>
</gene>
<protein>
    <submittedName>
        <fullName evidence="2">Transposase IS4</fullName>
    </submittedName>
</protein>
<dbReference type="InterPro" id="IPR029526">
    <property type="entry name" value="PGBD"/>
</dbReference>
<keyword evidence="3" id="KW-1185">Reference proteome</keyword>
<evidence type="ECO:0000313" key="2">
    <source>
        <dbReference type="EMBL" id="KAK9730392.1"/>
    </source>
</evidence>
<reference evidence="2 3" key="1">
    <citation type="journal article" date="2024" name="BMC Genomics">
        <title>De novo assembly and annotation of Popillia japonica's genome with initial clues to its potential as an invasive pest.</title>
        <authorList>
            <person name="Cucini C."/>
            <person name="Boschi S."/>
            <person name="Funari R."/>
            <person name="Cardaioli E."/>
            <person name="Iannotti N."/>
            <person name="Marturano G."/>
            <person name="Paoli F."/>
            <person name="Bruttini M."/>
            <person name="Carapelli A."/>
            <person name="Frati F."/>
            <person name="Nardi F."/>
        </authorList>
    </citation>
    <scope>NUCLEOTIDE SEQUENCE [LARGE SCALE GENOMIC DNA]</scope>
    <source>
        <strain evidence="2">DMR45628</strain>
    </source>
</reference>